<proteinExistence type="predicted"/>
<dbReference type="RefSeq" id="WP_279248110.1">
    <property type="nucleotide sequence ID" value="NZ_SHNO01000001.1"/>
</dbReference>
<sequence>MTFQASKHMRELIPLGEYYSKKNDELYAPRFPASRRQFHYQCTEAKDKGFINAQCGVFILGQWFIWPRACTEYIQAQAERTVKRYGTAA</sequence>
<protein>
    <submittedName>
        <fullName evidence="1">Uncharacterized protein</fullName>
    </submittedName>
</protein>
<organism evidence="1 2">
    <name type="scientific">Candidatus Marimicrobium litorale</name>
    <dbReference type="NCBI Taxonomy" id="2518991"/>
    <lineage>
        <taxon>Bacteria</taxon>
        <taxon>Pseudomonadati</taxon>
        <taxon>Pseudomonadota</taxon>
        <taxon>Gammaproteobacteria</taxon>
        <taxon>Cellvibrionales</taxon>
        <taxon>Halieaceae</taxon>
        <taxon>Marimicrobium</taxon>
    </lineage>
</organism>
<dbReference type="Proteomes" id="UP001143304">
    <property type="component" value="Unassembled WGS sequence"/>
</dbReference>
<accession>A0ABT3T271</accession>
<evidence type="ECO:0000313" key="2">
    <source>
        <dbReference type="Proteomes" id="UP001143304"/>
    </source>
</evidence>
<evidence type="ECO:0000313" key="1">
    <source>
        <dbReference type="EMBL" id="MCX2976361.1"/>
    </source>
</evidence>
<keyword evidence="2" id="KW-1185">Reference proteome</keyword>
<comment type="caution">
    <text evidence="1">The sequence shown here is derived from an EMBL/GenBank/DDBJ whole genome shotgun (WGS) entry which is preliminary data.</text>
</comment>
<gene>
    <name evidence="1" type="ORF">EYC82_03210</name>
</gene>
<dbReference type="EMBL" id="SHNO01000001">
    <property type="protein sequence ID" value="MCX2976361.1"/>
    <property type="molecule type" value="Genomic_DNA"/>
</dbReference>
<name>A0ABT3T271_9GAMM</name>
<reference evidence="1" key="1">
    <citation type="submission" date="2019-02" db="EMBL/GenBank/DDBJ databases">
        <authorList>
            <person name="Li S.-H."/>
        </authorList>
    </citation>
    <scope>NUCLEOTIDE SEQUENCE</scope>
    <source>
        <strain evidence="1">IMCC11814</strain>
    </source>
</reference>